<dbReference type="AlphaFoldDB" id="A0A173T8J3"/>
<dbReference type="EMBL" id="CYXT01000013">
    <property type="protein sequence ID" value="CUM98810.1"/>
    <property type="molecule type" value="Genomic_DNA"/>
</dbReference>
<evidence type="ECO:0000313" key="2">
    <source>
        <dbReference type="Proteomes" id="UP000095598"/>
    </source>
</evidence>
<dbReference type="RefSeq" id="WP_055258756.1">
    <property type="nucleotide sequence ID" value="NZ_CYXT01000013.1"/>
</dbReference>
<sequence>MAIVVSKVDALLEMVKAYDNNQVKRSNCIGRILSNSIQKDNQNNMYSCYIDLDRSTKQYFPKEIKKNSKKMGINDEFVLK</sequence>
<dbReference type="Proteomes" id="UP000095598">
    <property type="component" value="Unassembled WGS sequence"/>
</dbReference>
<organism evidence="1 2">
    <name type="scientific">Anaerostipes hadrus</name>
    <dbReference type="NCBI Taxonomy" id="649756"/>
    <lineage>
        <taxon>Bacteria</taxon>
        <taxon>Bacillati</taxon>
        <taxon>Bacillota</taxon>
        <taxon>Clostridia</taxon>
        <taxon>Lachnospirales</taxon>
        <taxon>Lachnospiraceae</taxon>
        <taxon>Anaerostipes</taxon>
    </lineage>
</organism>
<protein>
    <submittedName>
        <fullName evidence="1">Uncharacterized protein</fullName>
    </submittedName>
</protein>
<accession>A0A173T8J3</accession>
<proteinExistence type="predicted"/>
<name>A0A173T8J3_ANAHA</name>
<reference evidence="1 2" key="1">
    <citation type="submission" date="2015-09" db="EMBL/GenBank/DDBJ databases">
        <authorList>
            <consortium name="Pathogen Informatics"/>
        </authorList>
    </citation>
    <scope>NUCLEOTIDE SEQUENCE [LARGE SCALE GENOMIC DNA]</scope>
    <source>
        <strain evidence="1 2">2789STDY5608868</strain>
    </source>
</reference>
<evidence type="ECO:0000313" key="1">
    <source>
        <dbReference type="EMBL" id="CUM98810.1"/>
    </source>
</evidence>
<gene>
    <name evidence="1" type="ORF">ERS852425_01887</name>
</gene>